<dbReference type="Proteomes" id="UP000799766">
    <property type="component" value="Unassembled WGS sequence"/>
</dbReference>
<feature type="region of interest" description="Disordered" evidence="1">
    <location>
        <begin position="42"/>
        <end position="77"/>
    </location>
</feature>
<keyword evidence="3" id="KW-1185">Reference proteome</keyword>
<feature type="region of interest" description="Disordered" evidence="1">
    <location>
        <begin position="1"/>
        <end position="29"/>
    </location>
</feature>
<reference evidence="2" key="1">
    <citation type="journal article" date="2020" name="Stud. Mycol.">
        <title>101 Dothideomycetes genomes: a test case for predicting lifestyles and emergence of pathogens.</title>
        <authorList>
            <person name="Haridas S."/>
            <person name="Albert R."/>
            <person name="Binder M."/>
            <person name="Bloem J."/>
            <person name="Labutti K."/>
            <person name="Salamov A."/>
            <person name="Andreopoulos B."/>
            <person name="Baker S."/>
            <person name="Barry K."/>
            <person name="Bills G."/>
            <person name="Bluhm B."/>
            <person name="Cannon C."/>
            <person name="Castanera R."/>
            <person name="Culley D."/>
            <person name="Daum C."/>
            <person name="Ezra D."/>
            <person name="Gonzalez J."/>
            <person name="Henrissat B."/>
            <person name="Kuo A."/>
            <person name="Liang C."/>
            <person name="Lipzen A."/>
            <person name="Lutzoni F."/>
            <person name="Magnuson J."/>
            <person name="Mondo S."/>
            <person name="Nolan M."/>
            <person name="Ohm R."/>
            <person name="Pangilinan J."/>
            <person name="Park H.-J."/>
            <person name="Ramirez L."/>
            <person name="Alfaro M."/>
            <person name="Sun H."/>
            <person name="Tritt A."/>
            <person name="Yoshinaga Y."/>
            <person name="Zwiers L.-H."/>
            <person name="Turgeon B."/>
            <person name="Goodwin S."/>
            <person name="Spatafora J."/>
            <person name="Crous P."/>
            <person name="Grigoriev I."/>
        </authorList>
    </citation>
    <scope>NUCLEOTIDE SEQUENCE</scope>
    <source>
        <strain evidence="2">ATCC 16933</strain>
    </source>
</reference>
<feature type="non-terminal residue" evidence="2">
    <location>
        <position position="77"/>
    </location>
</feature>
<evidence type="ECO:0000256" key="1">
    <source>
        <dbReference type="SAM" id="MobiDB-lite"/>
    </source>
</evidence>
<gene>
    <name evidence="2" type="ORF">BDY21DRAFT_330842</name>
</gene>
<dbReference type="AlphaFoldDB" id="A0A6A6PFT0"/>
<sequence length="77" mass="8056">MGARRAESASQPASHPIPRRPTHASCTAPPPIFCPGACASARASRQLGEHQRQAGASSTAREKQRRGGKGDKSSCTM</sequence>
<proteinExistence type="predicted"/>
<organism evidence="2 3">
    <name type="scientific">Lineolata rhizophorae</name>
    <dbReference type="NCBI Taxonomy" id="578093"/>
    <lineage>
        <taxon>Eukaryota</taxon>
        <taxon>Fungi</taxon>
        <taxon>Dikarya</taxon>
        <taxon>Ascomycota</taxon>
        <taxon>Pezizomycotina</taxon>
        <taxon>Dothideomycetes</taxon>
        <taxon>Dothideomycetes incertae sedis</taxon>
        <taxon>Lineolatales</taxon>
        <taxon>Lineolataceae</taxon>
        <taxon>Lineolata</taxon>
    </lineage>
</organism>
<dbReference type="EMBL" id="MU001670">
    <property type="protein sequence ID" value="KAF2462233.1"/>
    <property type="molecule type" value="Genomic_DNA"/>
</dbReference>
<evidence type="ECO:0000313" key="2">
    <source>
        <dbReference type="EMBL" id="KAF2462233.1"/>
    </source>
</evidence>
<name>A0A6A6PFT0_9PEZI</name>
<protein>
    <submittedName>
        <fullName evidence="2">Uncharacterized protein</fullName>
    </submittedName>
</protein>
<accession>A0A6A6PFT0</accession>
<evidence type="ECO:0000313" key="3">
    <source>
        <dbReference type="Proteomes" id="UP000799766"/>
    </source>
</evidence>
<feature type="compositionally biased region" description="Basic and acidic residues" evidence="1">
    <location>
        <begin position="68"/>
        <end position="77"/>
    </location>
</feature>